<gene>
    <name evidence="4" type="ORF">BCR23_07405</name>
</gene>
<comment type="similarity">
    <text evidence="1">Belongs to the short-chain dehydrogenases/reductases (SDR) family.</text>
</comment>
<dbReference type="AlphaFoldDB" id="A0A1E5GTG2"/>
<dbReference type="SUPFAM" id="SSF51735">
    <property type="entry name" value="NAD(P)-binding Rossmann-fold domains"/>
    <property type="match status" value="1"/>
</dbReference>
<comment type="caution">
    <text evidence="4">The sequence shown here is derived from an EMBL/GenBank/DDBJ whole genome shotgun (WGS) entry which is preliminary data.</text>
</comment>
<keyword evidence="2" id="KW-0560">Oxidoreductase</keyword>
<dbReference type="Pfam" id="PF13561">
    <property type="entry name" value="adh_short_C2"/>
    <property type="match status" value="1"/>
</dbReference>
<proteinExistence type="inferred from homology"/>
<dbReference type="PRINTS" id="PR00080">
    <property type="entry name" value="SDRFAMILY"/>
</dbReference>
<dbReference type="FunFam" id="3.40.50.720:FF:000084">
    <property type="entry name" value="Short-chain dehydrogenase reductase"/>
    <property type="match status" value="1"/>
</dbReference>
<organism evidence="4 5">
    <name type="scientific">Enterococcus quebecensis</name>
    <dbReference type="NCBI Taxonomy" id="903983"/>
    <lineage>
        <taxon>Bacteria</taxon>
        <taxon>Bacillati</taxon>
        <taxon>Bacillota</taxon>
        <taxon>Bacilli</taxon>
        <taxon>Lactobacillales</taxon>
        <taxon>Enterococcaceae</taxon>
        <taxon>Enterococcus</taxon>
    </lineage>
</organism>
<dbReference type="EMBL" id="MIKB01000014">
    <property type="protein sequence ID" value="OEG15966.1"/>
    <property type="molecule type" value="Genomic_DNA"/>
</dbReference>
<evidence type="ECO:0000256" key="1">
    <source>
        <dbReference type="ARBA" id="ARBA00006484"/>
    </source>
</evidence>
<keyword evidence="3" id="KW-0520">NAD</keyword>
<dbReference type="PANTHER" id="PTHR43477:SF4">
    <property type="entry name" value="DEHYDROGENASE_REDUCTASE SDR FAMILY MEMBER 6"/>
    <property type="match status" value="1"/>
</dbReference>
<reference evidence="5" key="1">
    <citation type="submission" date="2016-09" db="EMBL/GenBank/DDBJ databases">
        <authorList>
            <person name="Gulvik C.A."/>
        </authorList>
    </citation>
    <scope>NUCLEOTIDE SEQUENCE [LARGE SCALE GENOMIC DNA]</scope>
    <source>
        <strain evidence="5">LMG 26306</strain>
    </source>
</reference>
<dbReference type="InterPro" id="IPR036291">
    <property type="entry name" value="NAD(P)-bd_dom_sf"/>
</dbReference>
<evidence type="ECO:0000256" key="2">
    <source>
        <dbReference type="ARBA" id="ARBA00023002"/>
    </source>
</evidence>
<dbReference type="InterPro" id="IPR051122">
    <property type="entry name" value="SDR_DHRS6-like"/>
</dbReference>
<dbReference type="RefSeq" id="WP_069635164.1">
    <property type="nucleotide sequence ID" value="NZ_JXKZ01000004.1"/>
</dbReference>
<protein>
    <recommendedName>
        <fullName evidence="6">Short-chain dehydrogenase</fullName>
    </recommendedName>
</protein>
<dbReference type="OrthoDB" id="9803333at2"/>
<evidence type="ECO:0000313" key="5">
    <source>
        <dbReference type="Proteomes" id="UP000094764"/>
    </source>
</evidence>
<dbReference type="PRINTS" id="PR00081">
    <property type="entry name" value="GDHRDH"/>
</dbReference>
<dbReference type="GO" id="GO:0008206">
    <property type="term" value="P:bile acid metabolic process"/>
    <property type="evidence" value="ECO:0007669"/>
    <property type="project" value="UniProtKB-ARBA"/>
</dbReference>
<dbReference type="STRING" id="903983.BCR23_07405"/>
<evidence type="ECO:0000256" key="3">
    <source>
        <dbReference type="ARBA" id="ARBA00023027"/>
    </source>
</evidence>
<name>A0A1E5GTG2_9ENTE</name>
<dbReference type="PANTHER" id="PTHR43477">
    <property type="entry name" value="DIHYDROANTICAPSIN 7-DEHYDROGENASE"/>
    <property type="match status" value="1"/>
</dbReference>
<dbReference type="Proteomes" id="UP000094764">
    <property type="component" value="Unassembled WGS sequence"/>
</dbReference>
<dbReference type="InterPro" id="IPR002347">
    <property type="entry name" value="SDR_fam"/>
</dbReference>
<evidence type="ECO:0008006" key="6">
    <source>
        <dbReference type="Google" id="ProtNLM"/>
    </source>
</evidence>
<dbReference type="Gene3D" id="3.40.50.720">
    <property type="entry name" value="NAD(P)-binding Rossmann-like Domain"/>
    <property type="match status" value="1"/>
</dbReference>
<dbReference type="GO" id="GO:0016491">
    <property type="term" value="F:oxidoreductase activity"/>
    <property type="evidence" value="ECO:0007669"/>
    <property type="project" value="UniProtKB-KW"/>
</dbReference>
<accession>A0A1E5GTG2</accession>
<keyword evidence="5" id="KW-1185">Reference proteome</keyword>
<sequence length="254" mass="27559">MNRTIIISGGAGGIGSAIAQRFLDLEDNVILLDINQNKLENLKKEDPRINYHMCNVTDTANIKMVVKNIKDTIGKIDVLVNTAGGGPVGDFTDISDEEWQKNIDLKQLGYVRMCREFLPLIKKSPSGKIINVVGTFGKQPSPDFIVGSMTNAALLSFTKAIADDLSKIGINVNAINPGAVDTELWSRTLDELSDRYQEKDRQTIDTEMRALSGFGRITLPSDVANAAEFLASEKASFMSGTSINIDGGIYAGLS</sequence>
<evidence type="ECO:0000313" key="4">
    <source>
        <dbReference type="EMBL" id="OEG15966.1"/>
    </source>
</evidence>